<dbReference type="Proteomes" id="UP000215335">
    <property type="component" value="Unassembled WGS sequence"/>
</dbReference>
<comment type="caution">
    <text evidence="1">The sequence shown here is derived from an EMBL/GenBank/DDBJ whole genome shotgun (WGS) entry which is preliminary data.</text>
</comment>
<organism evidence="1 2">
    <name type="scientific">Trichomalopsis sarcophagae</name>
    <dbReference type="NCBI Taxonomy" id="543379"/>
    <lineage>
        <taxon>Eukaryota</taxon>
        <taxon>Metazoa</taxon>
        <taxon>Ecdysozoa</taxon>
        <taxon>Arthropoda</taxon>
        <taxon>Hexapoda</taxon>
        <taxon>Insecta</taxon>
        <taxon>Pterygota</taxon>
        <taxon>Neoptera</taxon>
        <taxon>Endopterygota</taxon>
        <taxon>Hymenoptera</taxon>
        <taxon>Apocrita</taxon>
        <taxon>Proctotrupomorpha</taxon>
        <taxon>Chalcidoidea</taxon>
        <taxon>Pteromalidae</taxon>
        <taxon>Pteromalinae</taxon>
        <taxon>Trichomalopsis</taxon>
    </lineage>
</organism>
<keyword evidence="2" id="KW-1185">Reference proteome</keyword>
<accession>A0A232EJ88</accession>
<feature type="non-terminal residue" evidence="1">
    <location>
        <position position="1"/>
    </location>
</feature>
<dbReference type="OrthoDB" id="7697589at2759"/>
<reference evidence="1 2" key="1">
    <citation type="journal article" date="2017" name="Curr. Biol.">
        <title>The Evolution of Venom by Co-option of Single-Copy Genes.</title>
        <authorList>
            <person name="Martinson E.O."/>
            <person name="Mrinalini"/>
            <person name="Kelkar Y.D."/>
            <person name="Chang C.H."/>
            <person name="Werren J.H."/>
        </authorList>
    </citation>
    <scope>NUCLEOTIDE SEQUENCE [LARGE SCALE GENOMIC DNA]</scope>
    <source>
        <strain evidence="1 2">Alberta</strain>
        <tissue evidence="1">Whole body</tissue>
    </source>
</reference>
<gene>
    <name evidence="1" type="ORF">TSAR_006331</name>
</gene>
<proteinExistence type="predicted"/>
<evidence type="ECO:0000313" key="2">
    <source>
        <dbReference type="Proteomes" id="UP000215335"/>
    </source>
</evidence>
<dbReference type="AlphaFoldDB" id="A0A232EJ88"/>
<evidence type="ECO:0000313" key="1">
    <source>
        <dbReference type="EMBL" id="OXU18426.1"/>
    </source>
</evidence>
<protein>
    <submittedName>
        <fullName evidence="1">Uncharacterized protein</fullName>
    </submittedName>
</protein>
<sequence length="128" mass="14441">IGIHAEADKIGYIQPNVLLLQNNPGLLSEKIAYMSPSNIDWKIIQKINLESYFETGNRLLIQCRTIQSLCDKTSSVCQHNQIQETNLQSEKIVELLAGLDLSKASRQSRSVLPFIGQMSRFLFGTMDE</sequence>
<name>A0A232EJ88_9HYME</name>
<dbReference type="EMBL" id="NNAY01004060">
    <property type="protein sequence ID" value="OXU18426.1"/>
    <property type="molecule type" value="Genomic_DNA"/>
</dbReference>